<keyword evidence="2" id="KW-1185">Reference proteome</keyword>
<evidence type="ECO:0000313" key="1">
    <source>
        <dbReference type="EMBL" id="MPC34410.1"/>
    </source>
</evidence>
<dbReference type="AlphaFoldDB" id="A0A5B7EIT6"/>
<proteinExistence type="predicted"/>
<sequence length="83" mass="9481">MRMSASSNLTPNCWYSMCSLTETGRRTTLRSNILVSIVIDNLGRVHVHKIAVGDDSRHEFMDTRIEALISMSWMRCSFNSDLN</sequence>
<name>A0A5B7EIT6_PORTR</name>
<dbReference type="EMBL" id="VSRR010003049">
    <property type="protein sequence ID" value="MPC34410.1"/>
    <property type="molecule type" value="Genomic_DNA"/>
</dbReference>
<comment type="caution">
    <text evidence="1">The sequence shown here is derived from an EMBL/GenBank/DDBJ whole genome shotgun (WGS) entry which is preliminary data.</text>
</comment>
<dbReference type="Proteomes" id="UP000324222">
    <property type="component" value="Unassembled WGS sequence"/>
</dbReference>
<evidence type="ECO:0000313" key="2">
    <source>
        <dbReference type="Proteomes" id="UP000324222"/>
    </source>
</evidence>
<protein>
    <submittedName>
        <fullName evidence="1">Uncharacterized protein</fullName>
    </submittedName>
</protein>
<gene>
    <name evidence="1" type="ORF">E2C01_027797</name>
</gene>
<accession>A0A5B7EIT6</accession>
<reference evidence="1 2" key="1">
    <citation type="submission" date="2019-05" db="EMBL/GenBank/DDBJ databases">
        <title>Another draft genome of Portunus trituberculatus and its Hox gene families provides insights of decapod evolution.</title>
        <authorList>
            <person name="Jeong J.-H."/>
            <person name="Song I."/>
            <person name="Kim S."/>
            <person name="Choi T."/>
            <person name="Kim D."/>
            <person name="Ryu S."/>
            <person name="Kim W."/>
        </authorList>
    </citation>
    <scope>NUCLEOTIDE SEQUENCE [LARGE SCALE GENOMIC DNA]</scope>
    <source>
        <tissue evidence="1">Muscle</tissue>
    </source>
</reference>
<organism evidence="1 2">
    <name type="scientific">Portunus trituberculatus</name>
    <name type="common">Swimming crab</name>
    <name type="synonym">Neptunus trituberculatus</name>
    <dbReference type="NCBI Taxonomy" id="210409"/>
    <lineage>
        <taxon>Eukaryota</taxon>
        <taxon>Metazoa</taxon>
        <taxon>Ecdysozoa</taxon>
        <taxon>Arthropoda</taxon>
        <taxon>Crustacea</taxon>
        <taxon>Multicrustacea</taxon>
        <taxon>Malacostraca</taxon>
        <taxon>Eumalacostraca</taxon>
        <taxon>Eucarida</taxon>
        <taxon>Decapoda</taxon>
        <taxon>Pleocyemata</taxon>
        <taxon>Brachyura</taxon>
        <taxon>Eubrachyura</taxon>
        <taxon>Portunoidea</taxon>
        <taxon>Portunidae</taxon>
        <taxon>Portuninae</taxon>
        <taxon>Portunus</taxon>
    </lineage>
</organism>